<dbReference type="Proteomes" id="UP000193240">
    <property type="component" value="Unassembled WGS sequence"/>
</dbReference>
<gene>
    <name evidence="2" type="ORF">B5807_05286</name>
</gene>
<evidence type="ECO:0000313" key="3">
    <source>
        <dbReference type="Proteomes" id="UP000193240"/>
    </source>
</evidence>
<evidence type="ECO:0000256" key="1">
    <source>
        <dbReference type="SAM" id="MobiDB-lite"/>
    </source>
</evidence>
<dbReference type="OMA" id="HMILGSY"/>
<keyword evidence="3" id="KW-1185">Reference proteome</keyword>
<organism evidence="2 3">
    <name type="scientific">Epicoccum nigrum</name>
    <name type="common">Soil fungus</name>
    <name type="synonym">Epicoccum purpurascens</name>
    <dbReference type="NCBI Taxonomy" id="105696"/>
    <lineage>
        <taxon>Eukaryota</taxon>
        <taxon>Fungi</taxon>
        <taxon>Dikarya</taxon>
        <taxon>Ascomycota</taxon>
        <taxon>Pezizomycotina</taxon>
        <taxon>Dothideomycetes</taxon>
        <taxon>Pleosporomycetidae</taxon>
        <taxon>Pleosporales</taxon>
        <taxon>Pleosporineae</taxon>
        <taxon>Didymellaceae</taxon>
        <taxon>Epicoccum</taxon>
    </lineage>
</organism>
<evidence type="ECO:0000313" key="2">
    <source>
        <dbReference type="EMBL" id="OSS49454.1"/>
    </source>
</evidence>
<protein>
    <submittedName>
        <fullName evidence="2">Uncharacterized protein</fullName>
    </submittedName>
</protein>
<dbReference type="InParanoid" id="A0A1Y2LZX4"/>
<feature type="compositionally biased region" description="Low complexity" evidence="1">
    <location>
        <begin position="137"/>
        <end position="151"/>
    </location>
</feature>
<feature type="region of interest" description="Disordered" evidence="1">
    <location>
        <begin position="1"/>
        <end position="22"/>
    </location>
</feature>
<accession>A0A1Y2LZX4</accession>
<proteinExistence type="predicted"/>
<reference evidence="2 3" key="1">
    <citation type="journal article" date="2017" name="Genome Announc.">
        <title>Genome sequence of the saprophytic ascomycete Epicoccum nigrum ICMP 19927 strain isolated from New Zealand.</title>
        <authorList>
            <person name="Fokin M."/>
            <person name="Fleetwood D."/>
            <person name="Weir B.S."/>
            <person name="Villas-Boas S.G."/>
        </authorList>
    </citation>
    <scope>NUCLEOTIDE SEQUENCE [LARGE SCALE GENOMIC DNA]</scope>
    <source>
        <strain evidence="2 3">ICMP 19927</strain>
    </source>
</reference>
<name>A0A1Y2LZX4_EPING</name>
<dbReference type="EMBL" id="KZ107844">
    <property type="protein sequence ID" value="OSS49454.1"/>
    <property type="molecule type" value="Genomic_DNA"/>
</dbReference>
<dbReference type="AlphaFoldDB" id="A0A1Y2LZX4"/>
<feature type="region of interest" description="Disordered" evidence="1">
    <location>
        <begin position="137"/>
        <end position="172"/>
    </location>
</feature>
<sequence>MQESMTFKSMSTSDTSSSKASSLFDLDEHGTKSILVYKYRSGAKGLDFTTEGALCAELDKHPNLLFMRVTKKPIPRGASRIDIHQGDLYLPEEREQYAEKISDKSSVANVGLPTVAKWKHMIMGSYDDLYIVFQTHTPTPESSKNNSPESSQHVSPAATFPVEGQLHRGSGD</sequence>